<feature type="region of interest" description="Disordered" evidence="1">
    <location>
        <begin position="1"/>
        <end position="38"/>
    </location>
</feature>
<feature type="region of interest" description="Disordered" evidence="1">
    <location>
        <begin position="369"/>
        <end position="421"/>
    </location>
</feature>
<feature type="compositionally biased region" description="Low complexity" evidence="1">
    <location>
        <begin position="621"/>
        <end position="653"/>
    </location>
</feature>
<dbReference type="EMBL" id="VFQX01000063">
    <property type="protein sequence ID" value="KAF0972976.1"/>
    <property type="molecule type" value="Genomic_DNA"/>
</dbReference>
<reference evidence="2 3" key="1">
    <citation type="journal article" date="2019" name="Sci. Rep.">
        <title>Nanopore sequencing improves the draft genome of the human pathogenic amoeba Naegleria fowleri.</title>
        <authorList>
            <person name="Liechti N."/>
            <person name="Schurch N."/>
            <person name="Bruggmann R."/>
            <person name="Wittwer M."/>
        </authorList>
    </citation>
    <scope>NUCLEOTIDE SEQUENCE [LARGE SCALE GENOMIC DNA]</scope>
    <source>
        <strain evidence="2 3">ATCC 30894</strain>
    </source>
</reference>
<name>A0A6A5BEF0_NAEFO</name>
<feature type="region of interest" description="Disordered" evidence="1">
    <location>
        <begin position="146"/>
        <end position="176"/>
    </location>
</feature>
<sequence length="673" mass="72054">MNPSSWNNINNNNNNSSSLITGKQISTSEGKSVSCSPSSNSLFTNEMMASSSSLNVGSTQPQISHFTTPLTNEMLNSIRNDIHMTTTSSSSMGHLRSNNSLVSNVSNSILTPTPSLPLSQQQQQHLSVIIPSPTLSTSLHLENLNPTLSTLPTTTSSTSTPSPLTPSSTTSATSTPMNTFLKLNVEELLVDLHQEQQHHQIQQQTLGHHPHVLNPSSKLVPSCSSTTNLNSSIAFSQQVSQFHTTQQPSNQSSFTQSFMTQPPSQRVNSNMILSNNNTSFPNRIMQNLYETQNAQQPLLQDVTSSGVSNIASTMPNSLLNQVVMNASSSAGVATSTCSQMLLPKQFTIFGNSDAATSLMMSNILSSTLPNTLDDQSRKSSTTTQFVPSPLPSSGGCAPHVINSLASSSSTSSDIHQANTTSTPNAFTTFHVSNHHHESIHVTQLSSTLGEPVTELSMMFQDAPPYVSNPQKHKLTKKKKSGVAGDTTSMGEMSPTLSQSSSKKRSSIPSTLSEGGMSSRKKNKMSGQMSNMQSSLPPLKIIPSSLTSVTFHNTSSQVTSTTPTATTPSNISISSGSFMGSSSGSGGGNIQFVTNEFQEFKSGQHETQKRQRKERIYKFYSTVPSNFSTTTSTTGGASTLSMNENSSTSQQSHQTQHEERSPSFSSSSATPPRM</sequence>
<keyword evidence="3" id="KW-1185">Reference proteome</keyword>
<feature type="compositionally biased region" description="Low complexity" evidence="1">
    <location>
        <begin position="493"/>
        <end position="512"/>
    </location>
</feature>
<protein>
    <submittedName>
        <fullName evidence="2">Uncharacterized protein</fullName>
    </submittedName>
</protein>
<evidence type="ECO:0000256" key="1">
    <source>
        <dbReference type="SAM" id="MobiDB-lite"/>
    </source>
</evidence>
<feature type="region of interest" description="Disordered" evidence="1">
    <location>
        <begin position="247"/>
        <end position="267"/>
    </location>
</feature>
<feature type="region of interest" description="Disordered" evidence="1">
    <location>
        <begin position="554"/>
        <end position="589"/>
    </location>
</feature>
<evidence type="ECO:0000313" key="3">
    <source>
        <dbReference type="Proteomes" id="UP000444721"/>
    </source>
</evidence>
<dbReference type="GeneID" id="68115858"/>
<evidence type="ECO:0000313" key="2">
    <source>
        <dbReference type="EMBL" id="KAF0972976.1"/>
    </source>
</evidence>
<proteinExistence type="predicted"/>
<feature type="region of interest" description="Disordered" evidence="1">
    <location>
        <begin position="463"/>
        <end position="538"/>
    </location>
</feature>
<feature type="region of interest" description="Disordered" evidence="1">
    <location>
        <begin position="621"/>
        <end position="673"/>
    </location>
</feature>
<feature type="compositionally biased region" description="Polar residues" evidence="1">
    <location>
        <begin position="19"/>
        <end position="38"/>
    </location>
</feature>
<dbReference type="Proteomes" id="UP000444721">
    <property type="component" value="Unassembled WGS sequence"/>
</dbReference>
<gene>
    <name evidence="2" type="ORF">FDP41_008640</name>
</gene>
<dbReference type="RefSeq" id="XP_044557689.1">
    <property type="nucleotide sequence ID" value="XM_044712516.1"/>
</dbReference>
<dbReference type="OrthoDB" id="10671452at2759"/>
<dbReference type="AlphaFoldDB" id="A0A6A5BEF0"/>
<dbReference type="VEuPathDB" id="AmoebaDB:NfTy_007700"/>
<dbReference type="VEuPathDB" id="AmoebaDB:NF0022520"/>
<feature type="compositionally biased region" description="Low complexity" evidence="1">
    <location>
        <begin position="1"/>
        <end position="18"/>
    </location>
</feature>
<accession>A0A6A5BEF0</accession>
<feature type="compositionally biased region" description="Low complexity" evidence="1">
    <location>
        <begin position="403"/>
        <end position="412"/>
    </location>
</feature>
<feature type="compositionally biased region" description="Low complexity" evidence="1">
    <location>
        <begin position="554"/>
        <end position="581"/>
    </location>
</feature>
<organism evidence="2 3">
    <name type="scientific">Naegleria fowleri</name>
    <name type="common">Brain eating amoeba</name>
    <dbReference type="NCBI Taxonomy" id="5763"/>
    <lineage>
        <taxon>Eukaryota</taxon>
        <taxon>Discoba</taxon>
        <taxon>Heterolobosea</taxon>
        <taxon>Tetramitia</taxon>
        <taxon>Eutetramitia</taxon>
        <taxon>Vahlkampfiidae</taxon>
        <taxon>Naegleria</taxon>
    </lineage>
</organism>
<feature type="compositionally biased region" description="Polar residues" evidence="1">
    <location>
        <begin position="369"/>
        <end position="386"/>
    </location>
</feature>
<dbReference type="VEuPathDB" id="AmoebaDB:FDP41_008640"/>
<feature type="compositionally biased region" description="Basic residues" evidence="1">
    <location>
        <begin position="470"/>
        <end position="480"/>
    </location>
</feature>
<comment type="caution">
    <text evidence="2">The sequence shown here is derived from an EMBL/GenBank/DDBJ whole genome shotgun (WGS) entry which is preliminary data.</text>
</comment>